<keyword evidence="1" id="KW-0175">Coiled coil</keyword>
<organism evidence="3 4">
    <name type="scientific">Cerasibacillus quisquiliarum</name>
    <dbReference type="NCBI Taxonomy" id="227865"/>
    <lineage>
        <taxon>Bacteria</taxon>
        <taxon>Bacillati</taxon>
        <taxon>Bacillota</taxon>
        <taxon>Bacilli</taxon>
        <taxon>Bacillales</taxon>
        <taxon>Bacillaceae</taxon>
        <taxon>Cerasibacillus</taxon>
    </lineage>
</organism>
<dbReference type="PANTHER" id="PTHR38032:SF1">
    <property type="entry name" value="RNA-BINDING PROTEIN KHPB N-TERMINAL DOMAIN-CONTAINING PROTEIN"/>
    <property type="match status" value="1"/>
</dbReference>
<dbReference type="PANTHER" id="PTHR38032">
    <property type="entry name" value="POLYMERASE-RELATED"/>
    <property type="match status" value="1"/>
</dbReference>
<gene>
    <name evidence="3" type="ORF">CQU01_06910</name>
</gene>
<accession>A0A511UYB8</accession>
<reference evidence="3 4" key="1">
    <citation type="submission" date="2019-07" db="EMBL/GenBank/DDBJ databases">
        <title>Whole genome shotgun sequence of Cerasibacillus quisquiliarum NBRC 102429.</title>
        <authorList>
            <person name="Hosoyama A."/>
            <person name="Uohara A."/>
            <person name="Ohji S."/>
            <person name="Ichikawa N."/>
        </authorList>
    </citation>
    <scope>NUCLEOTIDE SEQUENCE [LARGE SCALE GENOMIC DNA]</scope>
    <source>
        <strain evidence="3 4">NBRC 102429</strain>
    </source>
</reference>
<evidence type="ECO:0000313" key="4">
    <source>
        <dbReference type="Proteomes" id="UP000321491"/>
    </source>
</evidence>
<dbReference type="OrthoDB" id="9816426at2"/>
<dbReference type="InterPro" id="IPR005646">
    <property type="entry name" value="FapA"/>
</dbReference>
<dbReference type="InterPro" id="IPR046865">
    <property type="entry name" value="FapA_b_solenoid"/>
</dbReference>
<feature type="domain" description="Flagellar Assembly Protein A N-terminal region" evidence="2">
    <location>
        <begin position="10"/>
        <end position="177"/>
    </location>
</feature>
<dbReference type="EMBL" id="BJXW01000008">
    <property type="protein sequence ID" value="GEN30453.1"/>
    <property type="molecule type" value="Genomic_DNA"/>
</dbReference>
<dbReference type="InterPro" id="IPR046866">
    <property type="entry name" value="FapA_N"/>
</dbReference>
<dbReference type="AlphaFoldDB" id="A0A511UYB8"/>
<dbReference type="Pfam" id="PF03961">
    <property type="entry name" value="FapA"/>
    <property type="match status" value="1"/>
</dbReference>
<evidence type="ECO:0000313" key="3">
    <source>
        <dbReference type="EMBL" id="GEN30453.1"/>
    </source>
</evidence>
<dbReference type="Pfam" id="PF20250">
    <property type="entry name" value="FapA_N"/>
    <property type="match status" value="1"/>
</dbReference>
<comment type="caution">
    <text evidence="3">The sequence shown here is derived from an EMBL/GenBank/DDBJ whole genome shotgun (WGS) entry which is preliminary data.</text>
</comment>
<proteinExistence type="predicted"/>
<keyword evidence="4" id="KW-1185">Reference proteome</keyword>
<dbReference type="RefSeq" id="WP_146935726.1">
    <property type="nucleotide sequence ID" value="NZ_BJXW01000008.1"/>
</dbReference>
<sequence length="454" mass="51329">MEDMKSHFFIKYTRDRMQAELHCKQDFTNHPKRITETELMQFLNKNQIKHGVIEKHVKQLIEDISSINFPILIAKGTYPEHGKDGTITYTCPTTEQIKERDEWNFRDVMQIPMVKKGDQLAVITLPTKGKNGMDIFGNLVPAKMGKPVLCRAGKNVTFNEENLSFYATASGQVNVASNSIHVHEVYEVHESLSMKIGNLDFNGSIIIHGDVPSGYTVRAAGDIKIYGMVEAAEIVSGGSIYISEGIAGLKTGKIEAAEDVHIGYVNQGQVKCGRDLFVENSILHSHCLAKNTVYCKQGNIIGGHVSAERKIEVNDVGNRMNTKTVIYLGPQTSELDLKTLLSKRKKAEATVKQLELIGQKIIQSKDQMNPKQLKLMLSKQQHSLKKTKQQIDDMNKKIVELTPTEDTINKEVIVRNKLYANTMLIYGKYRHTVDKNYEHVKVTWDHNEFKFQPL</sequence>
<name>A0A511UYB8_9BACI</name>
<dbReference type="Proteomes" id="UP000321491">
    <property type="component" value="Unassembled WGS sequence"/>
</dbReference>
<evidence type="ECO:0000256" key="1">
    <source>
        <dbReference type="SAM" id="Coils"/>
    </source>
</evidence>
<protein>
    <recommendedName>
        <fullName evidence="2">Flagellar Assembly Protein A N-terminal region domain-containing protein</fullName>
    </recommendedName>
</protein>
<feature type="coiled-coil region" evidence="1">
    <location>
        <begin position="337"/>
        <end position="397"/>
    </location>
</feature>
<evidence type="ECO:0000259" key="2">
    <source>
        <dbReference type="Pfam" id="PF20250"/>
    </source>
</evidence>